<dbReference type="CDD" id="cd07344">
    <property type="entry name" value="M48_yhfN_like"/>
    <property type="match status" value="1"/>
</dbReference>
<dbReference type="Pfam" id="PF01863">
    <property type="entry name" value="YgjP-like"/>
    <property type="match status" value="1"/>
</dbReference>
<dbReference type="PANTHER" id="PTHR30399:SF1">
    <property type="entry name" value="UTP PYROPHOSPHATASE"/>
    <property type="match status" value="1"/>
</dbReference>
<dbReference type="GO" id="GO:0016787">
    <property type="term" value="F:hydrolase activity"/>
    <property type="evidence" value="ECO:0007669"/>
    <property type="project" value="UniProtKB-KW"/>
</dbReference>
<reference evidence="3" key="1">
    <citation type="submission" date="2023-07" db="EMBL/GenBank/DDBJ databases">
        <title>Sequencing the genomes of 1000 actinobacteria strains.</title>
        <authorList>
            <person name="Klenk H.-P."/>
        </authorList>
    </citation>
    <scope>NUCLEOTIDE SEQUENCE</scope>
    <source>
        <strain evidence="3">DSM 107476</strain>
    </source>
</reference>
<dbReference type="InterPro" id="IPR053136">
    <property type="entry name" value="UTP_pyrophosphatase-like"/>
</dbReference>
<feature type="region of interest" description="Disordered" evidence="1">
    <location>
        <begin position="1"/>
        <end position="24"/>
    </location>
</feature>
<gene>
    <name evidence="3" type="ORF">J2S39_000402</name>
</gene>
<keyword evidence="4" id="KW-1185">Reference proteome</keyword>
<evidence type="ECO:0000256" key="1">
    <source>
        <dbReference type="SAM" id="MobiDB-lite"/>
    </source>
</evidence>
<protein>
    <submittedName>
        <fullName evidence="3">Metal-dependent hydrolase</fullName>
    </submittedName>
</protein>
<evidence type="ECO:0000313" key="4">
    <source>
        <dbReference type="Proteomes" id="UP001180840"/>
    </source>
</evidence>
<proteinExistence type="predicted"/>
<name>A0ABU1ZUX1_9CORY</name>
<dbReference type="EMBL" id="JAVDXZ010000001">
    <property type="protein sequence ID" value="MDR7328726.1"/>
    <property type="molecule type" value="Genomic_DNA"/>
</dbReference>
<dbReference type="InterPro" id="IPR002725">
    <property type="entry name" value="YgjP-like_metallopeptidase"/>
</dbReference>
<dbReference type="RefSeq" id="WP_290197726.1">
    <property type="nucleotide sequence ID" value="NZ_CP047654.1"/>
</dbReference>
<comment type="caution">
    <text evidence="3">The sequence shown here is derived from an EMBL/GenBank/DDBJ whole genome shotgun (WGS) entry which is preliminary data.</text>
</comment>
<organism evidence="3 4">
    <name type="scientific">Corynebacterium guangdongense</name>
    <dbReference type="NCBI Taxonomy" id="1783348"/>
    <lineage>
        <taxon>Bacteria</taxon>
        <taxon>Bacillati</taxon>
        <taxon>Actinomycetota</taxon>
        <taxon>Actinomycetes</taxon>
        <taxon>Mycobacteriales</taxon>
        <taxon>Corynebacteriaceae</taxon>
        <taxon>Corynebacterium</taxon>
    </lineage>
</organism>
<feature type="domain" description="YgjP-like metallopeptidase" evidence="2">
    <location>
        <begin position="89"/>
        <end position="153"/>
    </location>
</feature>
<accession>A0ABU1ZUX1</accession>
<dbReference type="PANTHER" id="PTHR30399">
    <property type="entry name" value="UNCHARACTERIZED PROTEIN YGJP"/>
    <property type="match status" value="1"/>
</dbReference>
<dbReference type="Gene3D" id="3.30.2010.10">
    <property type="entry name" value="Metalloproteases ('zincins'), catalytic domain"/>
    <property type="match status" value="1"/>
</dbReference>
<sequence length="187" mass="20808">MTDPSVPGETEKIEIIRSARRKRTTQARLEGDRIVVRVPAGLSPKEESEAVASVVTRLRRKTRPASVSDADLQERAHRLNREVLEGRATPGSIRWVSNQNKRWGSCTISTGDIRISDRLQHVPGYVLDSVIVHELVHTFVPDHSPRFHAWADRAPQVERAAGYLEAYQRWGGFGNDATPAGEPGSVD</sequence>
<keyword evidence="3" id="KW-0378">Hydrolase</keyword>
<evidence type="ECO:0000313" key="3">
    <source>
        <dbReference type="EMBL" id="MDR7328726.1"/>
    </source>
</evidence>
<dbReference type="Proteomes" id="UP001180840">
    <property type="component" value="Unassembled WGS sequence"/>
</dbReference>
<evidence type="ECO:0000259" key="2">
    <source>
        <dbReference type="Pfam" id="PF01863"/>
    </source>
</evidence>